<dbReference type="CDD" id="cd02012">
    <property type="entry name" value="TPP_TK"/>
    <property type="match status" value="1"/>
</dbReference>
<dbReference type="GO" id="GO:0004802">
    <property type="term" value="F:transketolase activity"/>
    <property type="evidence" value="ECO:0007669"/>
    <property type="project" value="UniProtKB-EC"/>
</dbReference>
<dbReference type="Pfam" id="PF00456">
    <property type="entry name" value="Transketolase_N"/>
    <property type="match status" value="1"/>
</dbReference>
<keyword evidence="15" id="KW-1185">Reference proteome</keyword>
<reference evidence="14 15" key="1">
    <citation type="submission" date="2021-12" db="EMBL/GenBank/DDBJ databases">
        <title>Discovery of the Pendulisporaceae a myxobacterial family with distinct sporulation behavior and unique specialized metabolism.</title>
        <authorList>
            <person name="Garcia R."/>
            <person name="Popoff A."/>
            <person name="Bader C.D."/>
            <person name="Loehr J."/>
            <person name="Walesch S."/>
            <person name="Walt C."/>
            <person name="Boldt J."/>
            <person name="Bunk B."/>
            <person name="Haeckl F.J.F.P.J."/>
            <person name="Gunesch A.P."/>
            <person name="Birkelbach J."/>
            <person name="Nuebel U."/>
            <person name="Pietschmann T."/>
            <person name="Bach T."/>
            <person name="Mueller R."/>
        </authorList>
    </citation>
    <scope>NUCLEOTIDE SEQUENCE [LARGE SCALE GENOMIC DNA]</scope>
    <source>
        <strain evidence="14 15">MSr11954</strain>
    </source>
</reference>
<evidence type="ECO:0000313" key="15">
    <source>
        <dbReference type="Proteomes" id="UP001370348"/>
    </source>
</evidence>
<dbReference type="Gene3D" id="3.40.50.970">
    <property type="match status" value="2"/>
</dbReference>
<dbReference type="InterPro" id="IPR020826">
    <property type="entry name" value="Transketolase_BS"/>
</dbReference>
<keyword evidence="9" id="KW-0106">Calcium</keyword>
<comment type="similarity">
    <text evidence="5">Belongs to the transketolase family.</text>
</comment>
<organism evidence="14 15">
    <name type="scientific">Pendulispora albinea</name>
    <dbReference type="NCBI Taxonomy" id="2741071"/>
    <lineage>
        <taxon>Bacteria</taxon>
        <taxon>Pseudomonadati</taxon>
        <taxon>Myxococcota</taxon>
        <taxon>Myxococcia</taxon>
        <taxon>Myxococcales</taxon>
        <taxon>Sorangiineae</taxon>
        <taxon>Pendulisporaceae</taxon>
        <taxon>Pendulispora</taxon>
    </lineage>
</organism>
<evidence type="ECO:0000256" key="11">
    <source>
        <dbReference type="ARBA" id="ARBA00023052"/>
    </source>
</evidence>
<dbReference type="SMART" id="SM00861">
    <property type="entry name" value="Transket_pyr"/>
    <property type="match status" value="1"/>
</dbReference>
<dbReference type="Pfam" id="PF02779">
    <property type="entry name" value="Transket_pyr"/>
    <property type="match status" value="1"/>
</dbReference>
<dbReference type="EC" id="2.2.1.1" evidence="14"/>
<evidence type="ECO:0000259" key="13">
    <source>
        <dbReference type="SMART" id="SM00861"/>
    </source>
</evidence>
<comment type="cofactor">
    <cofactor evidence="2">
        <name>Mn(2+)</name>
        <dbReference type="ChEBI" id="CHEBI:29035"/>
    </cofactor>
</comment>
<protein>
    <submittedName>
        <fullName evidence="14">Transketolase</fullName>
        <ecNumber evidence="14">2.2.1.1</ecNumber>
    </submittedName>
</protein>
<dbReference type="Pfam" id="PF02780">
    <property type="entry name" value="Transketolase_C"/>
    <property type="match status" value="1"/>
</dbReference>
<dbReference type="PANTHER" id="PTHR43195">
    <property type="entry name" value="TRANSKETOLASE"/>
    <property type="match status" value="1"/>
</dbReference>
<dbReference type="SUPFAM" id="SSF52518">
    <property type="entry name" value="Thiamin diphosphate-binding fold (THDP-binding)"/>
    <property type="match status" value="2"/>
</dbReference>
<proteinExistence type="inferred from homology"/>
<comment type="cofactor">
    <cofactor evidence="4">
        <name>thiamine diphosphate</name>
        <dbReference type="ChEBI" id="CHEBI:58937"/>
    </cofactor>
</comment>
<dbReference type="InterPro" id="IPR009014">
    <property type="entry name" value="Transketo_C/PFOR_II"/>
</dbReference>
<comment type="cofactor">
    <cofactor evidence="1">
        <name>Ca(2+)</name>
        <dbReference type="ChEBI" id="CHEBI:29108"/>
    </cofactor>
</comment>
<feature type="region of interest" description="Disordered" evidence="12">
    <location>
        <begin position="655"/>
        <end position="695"/>
    </location>
</feature>
<dbReference type="NCBIfam" id="NF004559">
    <property type="entry name" value="PRK05899.2-5"/>
    <property type="match status" value="1"/>
</dbReference>
<dbReference type="PROSITE" id="PS00802">
    <property type="entry name" value="TRANSKETOLASE_2"/>
    <property type="match status" value="1"/>
</dbReference>
<dbReference type="Proteomes" id="UP001370348">
    <property type="component" value="Chromosome"/>
</dbReference>
<dbReference type="PANTHER" id="PTHR43195:SF1">
    <property type="entry name" value="FI06132P-RELATED"/>
    <property type="match status" value="1"/>
</dbReference>
<evidence type="ECO:0000256" key="1">
    <source>
        <dbReference type="ARBA" id="ARBA00001913"/>
    </source>
</evidence>
<evidence type="ECO:0000256" key="9">
    <source>
        <dbReference type="ARBA" id="ARBA00022837"/>
    </source>
</evidence>
<sequence>MMNANRSIEHPEQARELATQLRIDSLRCSTAAKSGHPTSSLSAADLMAVLLCGHLHWDTAHPDNPNNDHLIFSKGHASPLLYAMLRAIGVLSEAELLSYRRLGSRLQGHPVPVLPGVDVATGSLGQGLPIAVGLALSAKRLEKRPYRVWVLVGDSEMSEGSMWEALDHARHARLGNVTAILDMNRLGQRGETPLGWDSAAYTARARAFGWRAVEVDGHDVSAISRAYDEAVRDPDVPALIVAKTIKGKGVPFLENEDGWHGKALDHEQAAKAIADLGGPRSLALSLAAPPPVDRAARVAPAKAVQLPSYERAKPVATRKAYGEALAALGDARGDIVALDGEVSNSTFAEDFAKAHPERYFEMYISEQQMIAAALGLGVRGHVPFASSFAAFLTRAFDFIRMAAVSRADMKLCGSHAGVSIGEDGPSQMGLEDLAMMRAVHGSTVLYPCCANQTAKLVAAMAETRGIVYLRTTREKTAVLYDPSESFAPGGSKILRQSPDDRVVIFAAGITVHGALRAHDELASQGIAARVVDMYSIKPIDARTVRESIREAHGNALIVEDHWAEGGLGDAIRACLGEAPDEPLAVRWRHLAVREMPTSGTPAELLHAAGIDAEAIVRAAVELVSQPGADGKTDARARGCYVCGRPAAWKIAVAGEDERPTEENACEVHARGHVRREPLLTDPEAPRKNGSSLRTH</sequence>
<keyword evidence="8" id="KW-0479">Metal-binding</keyword>
<dbReference type="Gene3D" id="3.40.50.920">
    <property type="match status" value="1"/>
</dbReference>
<evidence type="ECO:0000256" key="10">
    <source>
        <dbReference type="ARBA" id="ARBA00022842"/>
    </source>
</evidence>
<evidence type="ECO:0000256" key="12">
    <source>
        <dbReference type="SAM" id="MobiDB-lite"/>
    </source>
</evidence>
<feature type="domain" description="Transketolase-like pyrimidine-binding" evidence="13">
    <location>
        <begin position="315"/>
        <end position="478"/>
    </location>
</feature>
<keyword evidence="10" id="KW-0460">Magnesium</keyword>
<name>A0ABZ2M841_9BACT</name>
<keyword evidence="11" id="KW-0786">Thiamine pyrophosphate</keyword>
<evidence type="ECO:0000256" key="4">
    <source>
        <dbReference type="ARBA" id="ARBA00001964"/>
    </source>
</evidence>
<dbReference type="CDD" id="cd07033">
    <property type="entry name" value="TPP_PYR_DXS_TK_like"/>
    <property type="match status" value="1"/>
</dbReference>
<evidence type="ECO:0000313" key="14">
    <source>
        <dbReference type="EMBL" id="WXB18683.1"/>
    </source>
</evidence>
<dbReference type="EMBL" id="CP089984">
    <property type="protein sequence ID" value="WXB18683.1"/>
    <property type="molecule type" value="Genomic_DNA"/>
</dbReference>
<dbReference type="InterPro" id="IPR005475">
    <property type="entry name" value="Transketolase-like_Pyr-bd"/>
</dbReference>
<evidence type="ECO:0000256" key="5">
    <source>
        <dbReference type="ARBA" id="ARBA00007131"/>
    </source>
</evidence>
<keyword evidence="7 14" id="KW-0808">Transferase</keyword>
<evidence type="ECO:0000256" key="3">
    <source>
        <dbReference type="ARBA" id="ARBA00001946"/>
    </source>
</evidence>
<dbReference type="InterPro" id="IPR051424">
    <property type="entry name" value="Transketolase-like"/>
</dbReference>
<evidence type="ECO:0000256" key="6">
    <source>
        <dbReference type="ARBA" id="ARBA00011738"/>
    </source>
</evidence>
<gene>
    <name evidence="14" type="ORF">LZC94_15775</name>
</gene>
<dbReference type="InterPro" id="IPR033248">
    <property type="entry name" value="Transketolase_C"/>
</dbReference>
<dbReference type="InterPro" id="IPR005474">
    <property type="entry name" value="Transketolase_N"/>
</dbReference>
<accession>A0ABZ2M841</accession>
<dbReference type="RefSeq" id="WP_394828315.1">
    <property type="nucleotide sequence ID" value="NZ_CP089984.1"/>
</dbReference>
<comment type="subunit">
    <text evidence="6">Homodimer.</text>
</comment>
<comment type="cofactor">
    <cofactor evidence="3">
        <name>Mg(2+)</name>
        <dbReference type="ChEBI" id="CHEBI:18420"/>
    </cofactor>
</comment>
<dbReference type="SUPFAM" id="SSF52922">
    <property type="entry name" value="TK C-terminal domain-like"/>
    <property type="match status" value="1"/>
</dbReference>
<feature type="compositionally biased region" description="Basic and acidic residues" evidence="12">
    <location>
        <begin position="655"/>
        <end position="686"/>
    </location>
</feature>
<evidence type="ECO:0000256" key="7">
    <source>
        <dbReference type="ARBA" id="ARBA00022679"/>
    </source>
</evidence>
<evidence type="ECO:0000256" key="8">
    <source>
        <dbReference type="ARBA" id="ARBA00022723"/>
    </source>
</evidence>
<evidence type="ECO:0000256" key="2">
    <source>
        <dbReference type="ARBA" id="ARBA00001936"/>
    </source>
</evidence>
<dbReference type="InterPro" id="IPR029061">
    <property type="entry name" value="THDP-binding"/>
</dbReference>